<dbReference type="AlphaFoldDB" id="A0A9W7XNM7"/>
<protein>
    <recommendedName>
        <fullName evidence="11">Formamidopyrimidine-DNA glycosylase catalytic domain-containing protein</fullName>
    </recommendedName>
</protein>
<keyword evidence="3" id="KW-0227">DNA damage</keyword>
<keyword evidence="5" id="KW-0238">DNA-binding</keyword>
<dbReference type="Gene3D" id="3.20.190.10">
    <property type="entry name" value="MutM-like, N-terminal"/>
    <property type="match status" value="1"/>
</dbReference>
<keyword evidence="13" id="KW-1185">Reference proteome</keyword>
<dbReference type="SUPFAM" id="SSF81624">
    <property type="entry name" value="N-terminal domain of MutM-like DNA repair proteins"/>
    <property type="match status" value="1"/>
</dbReference>
<dbReference type="SUPFAM" id="SSF46946">
    <property type="entry name" value="S13-like H2TH domain"/>
    <property type="match status" value="1"/>
</dbReference>
<dbReference type="GO" id="GO:0003906">
    <property type="term" value="F:DNA-(apurinic or apyrimidinic site) endonuclease activity"/>
    <property type="evidence" value="ECO:0007669"/>
    <property type="project" value="InterPro"/>
</dbReference>
<gene>
    <name evidence="12" type="ORF">LPJ64_002112</name>
</gene>
<keyword evidence="6" id="KW-0234">DNA repair</keyword>
<dbReference type="GO" id="GO:0008534">
    <property type="term" value="F:oxidized purine nucleobase lesion DNA N-glycosylase activity"/>
    <property type="evidence" value="ECO:0007669"/>
    <property type="project" value="UniProtKB-EC"/>
</dbReference>
<name>A0A9W7XNM7_9FUNG</name>
<sequence>MPELPEVERARQLLHMRCINKEITWVRAVDDSIVFPEQRGHSLALKLKGRRVIDTGRRGKHFWLMLSGGLNLFLHFGMSGDIHVSDEARTRYRKVDVDVGGAWPPLYTKLEMEFGKDLAVAFTDPRRLGRIRIFEGDALQAPVIQKLGFDPVLNPPCFEDFRQMVLKRRSPIKALLLNQSFSAGIGNWIADEVLYQSKVHPSQPACTLSDLQIRLLLERIRTVCVTAVEANADSERFPADWLFHHRWSKARSKSKSKSKSSQQTLPNGLSIDFVTVGGRTSAFVPDVQVLAPSDVSPSDTEVEEEEDRVPPPNPSPTVRKPTIIRRKFGLKRATVCEE</sequence>
<dbReference type="InterPro" id="IPR035937">
    <property type="entry name" value="FPG_N"/>
</dbReference>
<dbReference type="Pfam" id="PF06831">
    <property type="entry name" value="H2TH"/>
    <property type="match status" value="1"/>
</dbReference>
<dbReference type="FunFam" id="1.10.8.50:FF:000009">
    <property type="entry name" value="Formamidopyrimidine-DNA glycosylase"/>
    <property type="match status" value="1"/>
</dbReference>
<feature type="region of interest" description="Disordered" evidence="10">
    <location>
        <begin position="287"/>
        <end position="321"/>
    </location>
</feature>
<evidence type="ECO:0000313" key="13">
    <source>
        <dbReference type="Proteomes" id="UP001145021"/>
    </source>
</evidence>
<evidence type="ECO:0000256" key="7">
    <source>
        <dbReference type="ARBA" id="ARBA00023239"/>
    </source>
</evidence>
<evidence type="ECO:0000256" key="1">
    <source>
        <dbReference type="ARBA" id="ARBA00001668"/>
    </source>
</evidence>
<evidence type="ECO:0000256" key="8">
    <source>
        <dbReference type="ARBA" id="ARBA00023268"/>
    </source>
</evidence>
<keyword evidence="4" id="KW-0378">Hydrolase</keyword>
<dbReference type="SMART" id="SM00898">
    <property type="entry name" value="Fapy_DNA_glyco"/>
    <property type="match status" value="1"/>
</dbReference>
<comment type="similarity">
    <text evidence="2">Belongs to the FPG family.</text>
</comment>
<keyword evidence="8" id="KW-0511">Multifunctional enzyme</keyword>
<proteinExistence type="inferred from homology"/>
<dbReference type="GO" id="GO:0003684">
    <property type="term" value="F:damaged DNA binding"/>
    <property type="evidence" value="ECO:0007669"/>
    <property type="project" value="InterPro"/>
</dbReference>
<dbReference type="PANTHER" id="PTHR22993:SF9">
    <property type="entry name" value="FORMAMIDOPYRIMIDINE-DNA GLYCOSYLASE"/>
    <property type="match status" value="1"/>
</dbReference>
<dbReference type="GO" id="GO:0005634">
    <property type="term" value="C:nucleus"/>
    <property type="evidence" value="ECO:0007669"/>
    <property type="project" value="TreeGrafter"/>
</dbReference>
<evidence type="ECO:0000256" key="2">
    <source>
        <dbReference type="ARBA" id="ARBA00009409"/>
    </source>
</evidence>
<evidence type="ECO:0000256" key="10">
    <source>
        <dbReference type="SAM" id="MobiDB-lite"/>
    </source>
</evidence>
<dbReference type="Proteomes" id="UP001145021">
    <property type="component" value="Unassembled WGS sequence"/>
</dbReference>
<comment type="catalytic activity">
    <reaction evidence="1">
        <text>Hydrolysis of DNA containing ring-opened 7-methylguanine residues, releasing 2,6-diamino-4-hydroxy-5-(N-methyl)formamidopyrimidine.</text>
        <dbReference type="EC" id="3.2.2.23"/>
    </reaction>
</comment>
<feature type="domain" description="Formamidopyrimidine-DNA glycosylase catalytic" evidence="11">
    <location>
        <begin position="2"/>
        <end position="129"/>
    </location>
</feature>
<dbReference type="EMBL" id="JANBOH010000062">
    <property type="protein sequence ID" value="KAJ1646417.1"/>
    <property type="molecule type" value="Genomic_DNA"/>
</dbReference>
<keyword evidence="9" id="KW-0326">Glycosidase</keyword>
<dbReference type="Gene3D" id="1.10.8.50">
    <property type="match status" value="1"/>
</dbReference>
<dbReference type="PANTHER" id="PTHR22993">
    <property type="entry name" value="FORMAMIDOPYRIMIDINE-DNA GLYCOSYLASE"/>
    <property type="match status" value="1"/>
</dbReference>
<accession>A0A9W7XNM7</accession>
<dbReference type="InterPro" id="IPR010979">
    <property type="entry name" value="Ribosomal_uS13-like_H2TH"/>
</dbReference>
<keyword evidence="7" id="KW-0456">Lyase</keyword>
<evidence type="ECO:0000256" key="3">
    <source>
        <dbReference type="ARBA" id="ARBA00022763"/>
    </source>
</evidence>
<dbReference type="InterPro" id="IPR012319">
    <property type="entry name" value="FPG_cat"/>
</dbReference>
<evidence type="ECO:0000256" key="4">
    <source>
        <dbReference type="ARBA" id="ARBA00022801"/>
    </source>
</evidence>
<dbReference type="InterPro" id="IPR015886">
    <property type="entry name" value="H2TH_FPG"/>
</dbReference>
<dbReference type="GO" id="GO:0006284">
    <property type="term" value="P:base-excision repair"/>
    <property type="evidence" value="ECO:0007669"/>
    <property type="project" value="InterPro"/>
</dbReference>
<evidence type="ECO:0000259" key="11">
    <source>
        <dbReference type="PROSITE" id="PS51068"/>
    </source>
</evidence>
<dbReference type="PROSITE" id="PS51068">
    <property type="entry name" value="FPG_CAT"/>
    <property type="match status" value="1"/>
</dbReference>
<evidence type="ECO:0000313" key="12">
    <source>
        <dbReference type="EMBL" id="KAJ1646417.1"/>
    </source>
</evidence>
<comment type="caution">
    <text evidence="12">The sequence shown here is derived from an EMBL/GenBank/DDBJ whole genome shotgun (WGS) entry which is preliminary data.</text>
</comment>
<dbReference type="Pfam" id="PF01149">
    <property type="entry name" value="Fapy_DNA_glyco"/>
    <property type="match status" value="1"/>
</dbReference>
<dbReference type="SMART" id="SM01232">
    <property type="entry name" value="H2TH"/>
    <property type="match status" value="1"/>
</dbReference>
<reference evidence="12" key="1">
    <citation type="submission" date="2022-07" db="EMBL/GenBank/DDBJ databases">
        <title>Phylogenomic reconstructions and comparative analyses of Kickxellomycotina fungi.</title>
        <authorList>
            <person name="Reynolds N.K."/>
            <person name="Stajich J.E."/>
            <person name="Barry K."/>
            <person name="Grigoriev I.V."/>
            <person name="Crous P."/>
            <person name="Smith M.E."/>
        </authorList>
    </citation>
    <scope>NUCLEOTIDE SEQUENCE</scope>
    <source>
        <strain evidence="12">NBRC 105413</strain>
    </source>
</reference>
<dbReference type="GO" id="GO:0008270">
    <property type="term" value="F:zinc ion binding"/>
    <property type="evidence" value="ECO:0007669"/>
    <property type="project" value="InterPro"/>
</dbReference>
<evidence type="ECO:0000256" key="5">
    <source>
        <dbReference type="ARBA" id="ARBA00023125"/>
    </source>
</evidence>
<evidence type="ECO:0000256" key="9">
    <source>
        <dbReference type="ARBA" id="ARBA00023295"/>
    </source>
</evidence>
<organism evidence="12 13">
    <name type="scientific">Coemansia asiatica</name>
    <dbReference type="NCBI Taxonomy" id="1052880"/>
    <lineage>
        <taxon>Eukaryota</taxon>
        <taxon>Fungi</taxon>
        <taxon>Fungi incertae sedis</taxon>
        <taxon>Zoopagomycota</taxon>
        <taxon>Kickxellomycotina</taxon>
        <taxon>Kickxellomycetes</taxon>
        <taxon>Kickxellales</taxon>
        <taxon>Kickxellaceae</taxon>
        <taxon>Coemansia</taxon>
    </lineage>
</organism>
<dbReference type="GO" id="GO:0016829">
    <property type="term" value="F:lyase activity"/>
    <property type="evidence" value="ECO:0007669"/>
    <property type="project" value="UniProtKB-KW"/>
</dbReference>
<evidence type="ECO:0000256" key="6">
    <source>
        <dbReference type="ARBA" id="ARBA00023204"/>
    </source>
</evidence>